<reference evidence="4 5" key="2">
    <citation type="journal article" date="2011" name="J. Bacteriol.">
        <title>Complete genome sequence of strain HTCC2503T of Parvularcula bermudensis, the type species of the order "Parvularculales" in the class Alphaproteobacteria.</title>
        <authorList>
            <person name="Oh H.M."/>
            <person name="Kang I."/>
            <person name="Vergin K.L."/>
            <person name="Kang D."/>
            <person name="Rhee K.H."/>
            <person name="Giovannoni S.J."/>
            <person name="Cho J.C."/>
        </authorList>
    </citation>
    <scope>NUCLEOTIDE SEQUENCE [LARGE SCALE GENOMIC DNA]</scope>
    <source>
        <strain evidence="5">ATCC BAA-594 / HTCC2503 / KCTC 12087</strain>
    </source>
</reference>
<gene>
    <name evidence="4" type="ordered locus">PB2503_01762</name>
</gene>
<dbReference type="STRING" id="314260.PB2503_01762"/>
<name>E0TBT8_PARBH</name>
<dbReference type="Pfam" id="PF00378">
    <property type="entry name" value="ECH_1"/>
    <property type="match status" value="1"/>
</dbReference>
<keyword evidence="3 4" id="KW-0413">Isomerase</keyword>
<dbReference type="PANTHER" id="PTHR43684">
    <property type="match status" value="1"/>
</dbReference>
<organism evidence="4 5">
    <name type="scientific">Parvularcula bermudensis (strain ATCC BAA-594 / HTCC2503 / KCTC 12087)</name>
    <dbReference type="NCBI Taxonomy" id="314260"/>
    <lineage>
        <taxon>Bacteria</taxon>
        <taxon>Pseudomonadati</taxon>
        <taxon>Pseudomonadota</taxon>
        <taxon>Alphaproteobacteria</taxon>
        <taxon>Parvularculales</taxon>
        <taxon>Parvularculaceae</taxon>
        <taxon>Parvularcula</taxon>
    </lineage>
</organism>
<evidence type="ECO:0000313" key="4">
    <source>
        <dbReference type="EMBL" id="ADM08431.1"/>
    </source>
</evidence>
<dbReference type="RefSeq" id="WP_013299405.1">
    <property type="nucleotide sequence ID" value="NC_014414.1"/>
</dbReference>
<protein>
    <submittedName>
        <fullName evidence="4">Enoyl-CoA hydratase/isomerase family protein</fullName>
    </submittedName>
</protein>
<evidence type="ECO:0000313" key="5">
    <source>
        <dbReference type="Proteomes" id="UP000001302"/>
    </source>
</evidence>
<dbReference type="AlphaFoldDB" id="E0TBT8"/>
<reference evidence="5" key="1">
    <citation type="submission" date="2010-08" db="EMBL/GenBank/DDBJ databases">
        <title>Genome sequence of Parvularcula bermudensis HTCC2503.</title>
        <authorList>
            <person name="Kang D.-M."/>
            <person name="Oh H.-M."/>
            <person name="Cho J.-C."/>
        </authorList>
    </citation>
    <scope>NUCLEOTIDE SEQUENCE [LARGE SCALE GENOMIC DNA]</scope>
    <source>
        <strain evidence="5">ATCC BAA-594 / HTCC2503 / KCTC 12087</strain>
    </source>
</reference>
<dbReference type="SUPFAM" id="SSF52096">
    <property type="entry name" value="ClpP/crotonase"/>
    <property type="match status" value="1"/>
</dbReference>
<dbReference type="HOGENOM" id="CLU_009834_7_2_5"/>
<evidence type="ECO:0000256" key="2">
    <source>
        <dbReference type="ARBA" id="ARBA00023140"/>
    </source>
</evidence>
<comment type="subcellular location">
    <subcellularLocation>
        <location evidence="1">Peroxisome</location>
    </subcellularLocation>
</comment>
<keyword evidence="2" id="KW-0576">Peroxisome</keyword>
<proteinExistence type="predicted"/>
<evidence type="ECO:0000256" key="3">
    <source>
        <dbReference type="ARBA" id="ARBA00023235"/>
    </source>
</evidence>
<dbReference type="GO" id="GO:0004165">
    <property type="term" value="F:delta(3)-delta(2)-enoyl-CoA isomerase activity"/>
    <property type="evidence" value="ECO:0007669"/>
    <property type="project" value="UniProtKB-ARBA"/>
</dbReference>
<dbReference type="PANTHER" id="PTHR43684:SF1">
    <property type="entry name" value="ENOYL-COA DELTA ISOMERASE 2"/>
    <property type="match status" value="1"/>
</dbReference>
<keyword evidence="5" id="KW-1185">Reference proteome</keyword>
<dbReference type="InterPro" id="IPR001753">
    <property type="entry name" value="Enoyl-CoA_hydra/iso"/>
</dbReference>
<dbReference type="Gene3D" id="3.90.226.10">
    <property type="entry name" value="2-enoyl-CoA Hydratase, Chain A, domain 1"/>
    <property type="match status" value="1"/>
</dbReference>
<dbReference type="KEGG" id="pbr:PB2503_01762"/>
<accession>E0TBT8</accession>
<dbReference type="InterPro" id="IPR051053">
    <property type="entry name" value="ECH/Chromodomain_protein"/>
</dbReference>
<evidence type="ECO:0000256" key="1">
    <source>
        <dbReference type="ARBA" id="ARBA00004275"/>
    </source>
</evidence>
<dbReference type="InterPro" id="IPR029045">
    <property type="entry name" value="ClpP/crotonase-like_dom_sf"/>
</dbReference>
<dbReference type="OrthoDB" id="9797151at2"/>
<dbReference type="CDD" id="cd06558">
    <property type="entry name" value="crotonase-like"/>
    <property type="match status" value="1"/>
</dbReference>
<dbReference type="Proteomes" id="UP000001302">
    <property type="component" value="Chromosome"/>
</dbReference>
<dbReference type="eggNOG" id="COG1024">
    <property type="taxonomic scope" value="Bacteria"/>
</dbReference>
<sequence length="250" mass="27374">MTEEIIMTQEEGVLRLRIARETKKNALTQEMYLTLAEAMEGVPDMPEIGAVLFEGSDEIFTAGNDLSAFVTAPPADGSKPPVWRLLEATARCPVPVIAAVAGPAIGIGTTLLLHCDLIVAAPEAYFHTPFVDLAAVPEGGASYLMPKRLGRQLASEFLLLSRPVPAQRAYEMGFVNAVVTEGPVRDYGFDLAKDLAAKPREAMRQSKALMCHETDDMLAHMETEFREFAKRLSSDEMKSVIMAMMQRKKG</sequence>
<dbReference type="EMBL" id="CP002156">
    <property type="protein sequence ID" value="ADM08431.1"/>
    <property type="molecule type" value="Genomic_DNA"/>
</dbReference>